<dbReference type="SUPFAM" id="SSF56091">
    <property type="entry name" value="DNA ligase/mRNA capping enzyme, catalytic domain"/>
    <property type="match status" value="1"/>
</dbReference>
<dbReference type="PANTHER" id="PTHR45674">
    <property type="entry name" value="DNA LIGASE 1/3 FAMILY MEMBER"/>
    <property type="match status" value="1"/>
</dbReference>
<dbReference type="GO" id="GO:0006281">
    <property type="term" value="P:DNA repair"/>
    <property type="evidence" value="ECO:0007669"/>
    <property type="project" value="InterPro"/>
</dbReference>
<dbReference type="Proteomes" id="UP000309676">
    <property type="component" value="Unassembled WGS sequence"/>
</dbReference>
<dbReference type="Pfam" id="PF01068">
    <property type="entry name" value="DNA_ligase_A_M"/>
    <property type="match status" value="1"/>
</dbReference>
<reference evidence="5 6" key="1">
    <citation type="submission" date="2019-05" db="EMBL/GenBank/DDBJ databases">
        <authorList>
            <person name="Narsing Rao M.P."/>
            <person name="Li W.J."/>
        </authorList>
    </citation>
    <scope>NUCLEOTIDE SEQUENCE [LARGE SCALE GENOMIC DNA]</scope>
    <source>
        <strain evidence="5 6">SYSU_K30003</strain>
    </source>
</reference>
<keyword evidence="6" id="KW-1185">Reference proteome</keyword>
<evidence type="ECO:0000313" key="5">
    <source>
        <dbReference type="EMBL" id="TLS48562.1"/>
    </source>
</evidence>
<name>A0A5R9FX20_9BACL</name>
<dbReference type="PANTHER" id="PTHR45674:SF4">
    <property type="entry name" value="DNA LIGASE 1"/>
    <property type="match status" value="1"/>
</dbReference>
<dbReference type="GO" id="GO:0003910">
    <property type="term" value="F:DNA ligase (ATP) activity"/>
    <property type="evidence" value="ECO:0007669"/>
    <property type="project" value="UniProtKB-EC"/>
</dbReference>
<sequence>MSSPPVPFVLPAEPMGPISRDDIPEGPDWGYQLKWDGVRALAVVDDGRVELYSRKLLRKEDTYPEVVRRLRQVEGSYVLDGEIVYFDAALGRPVFQKVLQRERTRAAAALARSSAEQPVSYVLFDLLAANGEDLRSLPYAERYARLRAAFPPDGDPSLFVTDLFDDGPGLWRWVEERGWEGIVSKRLSAPYAEGKKHRDAYKKRAIQRYDARCIGVVFREGRVASLALAYEGAYFGRASLGLNERSRSALASYAAAHRAAQSPFAGGAAPADLKRETVVWLDRPFLVAVTGLEVTADGLLRHPKLADPPALERFLAAPT</sequence>
<dbReference type="GO" id="GO:0006310">
    <property type="term" value="P:DNA recombination"/>
    <property type="evidence" value="ECO:0007669"/>
    <property type="project" value="InterPro"/>
</dbReference>
<dbReference type="InterPro" id="IPR016059">
    <property type="entry name" value="DNA_ligase_ATP-dep_CS"/>
</dbReference>
<dbReference type="AlphaFoldDB" id="A0A5R9FX20"/>
<dbReference type="InterPro" id="IPR050191">
    <property type="entry name" value="ATP-dep_DNA_ligase"/>
</dbReference>
<comment type="caution">
    <text evidence="5">The sequence shown here is derived from an EMBL/GenBank/DDBJ whole genome shotgun (WGS) entry which is preliminary data.</text>
</comment>
<dbReference type="EMBL" id="VCIW01000033">
    <property type="protein sequence ID" value="TLS48562.1"/>
    <property type="molecule type" value="Genomic_DNA"/>
</dbReference>
<organism evidence="5 6">
    <name type="scientific">Paenibacillus antri</name>
    <dbReference type="NCBI Taxonomy" id="2582848"/>
    <lineage>
        <taxon>Bacteria</taxon>
        <taxon>Bacillati</taxon>
        <taxon>Bacillota</taxon>
        <taxon>Bacilli</taxon>
        <taxon>Bacillales</taxon>
        <taxon>Paenibacillaceae</taxon>
        <taxon>Paenibacillus</taxon>
    </lineage>
</organism>
<evidence type="ECO:0000313" key="6">
    <source>
        <dbReference type="Proteomes" id="UP000309676"/>
    </source>
</evidence>
<comment type="catalytic activity">
    <reaction evidence="3">
        <text>ATP + (deoxyribonucleotide)n-3'-hydroxyl + 5'-phospho-(deoxyribonucleotide)m = (deoxyribonucleotide)n+m + AMP + diphosphate.</text>
        <dbReference type="EC" id="6.5.1.1"/>
    </reaction>
</comment>
<evidence type="ECO:0000256" key="2">
    <source>
        <dbReference type="ARBA" id="ARBA00022598"/>
    </source>
</evidence>
<dbReference type="InterPro" id="IPR012310">
    <property type="entry name" value="DNA_ligase_ATP-dep_cent"/>
</dbReference>
<evidence type="ECO:0000256" key="3">
    <source>
        <dbReference type="ARBA" id="ARBA00034003"/>
    </source>
</evidence>
<dbReference type="Gene3D" id="2.40.50.140">
    <property type="entry name" value="Nucleic acid-binding proteins"/>
    <property type="match status" value="1"/>
</dbReference>
<evidence type="ECO:0000259" key="4">
    <source>
        <dbReference type="Pfam" id="PF01068"/>
    </source>
</evidence>
<dbReference type="SUPFAM" id="SSF50249">
    <property type="entry name" value="Nucleic acid-binding proteins"/>
    <property type="match status" value="1"/>
</dbReference>
<dbReference type="OrthoDB" id="9802472at2"/>
<dbReference type="CDD" id="cd07906">
    <property type="entry name" value="Adenylation_DNA_ligase_LigD_LigC"/>
    <property type="match status" value="1"/>
</dbReference>
<evidence type="ECO:0000256" key="1">
    <source>
        <dbReference type="ARBA" id="ARBA00007572"/>
    </source>
</evidence>
<dbReference type="InterPro" id="IPR012340">
    <property type="entry name" value="NA-bd_OB-fold"/>
</dbReference>
<accession>A0A5R9FX20</accession>
<protein>
    <submittedName>
        <fullName evidence="5">DNA ligase</fullName>
    </submittedName>
</protein>
<comment type="similarity">
    <text evidence="1">Belongs to the ATP-dependent DNA ligase family.</text>
</comment>
<dbReference type="GO" id="GO:0005524">
    <property type="term" value="F:ATP binding"/>
    <property type="evidence" value="ECO:0007669"/>
    <property type="project" value="InterPro"/>
</dbReference>
<proteinExistence type="inferred from homology"/>
<dbReference type="Gene3D" id="3.30.470.30">
    <property type="entry name" value="DNA ligase/mRNA capping enzyme"/>
    <property type="match status" value="1"/>
</dbReference>
<dbReference type="Gene3D" id="3.30.1490.70">
    <property type="match status" value="1"/>
</dbReference>
<dbReference type="RefSeq" id="WP_138198056.1">
    <property type="nucleotide sequence ID" value="NZ_VCIW01000033.1"/>
</dbReference>
<feature type="domain" description="ATP-dependent DNA ligase family profile" evidence="4">
    <location>
        <begin position="27"/>
        <end position="202"/>
    </location>
</feature>
<dbReference type="PROSITE" id="PS00697">
    <property type="entry name" value="DNA_LIGASE_A1"/>
    <property type="match status" value="1"/>
</dbReference>
<gene>
    <name evidence="5" type="ORF">FE782_30080</name>
</gene>
<keyword evidence="2 5" id="KW-0436">Ligase</keyword>